<dbReference type="Pfam" id="PF13508">
    <property type="entry name" value="Acetyltransf_7"/>
    <property type="match status" value="1"/>
</dbReference>
<organism evidence="2 3">
    <name type="scientific">Arcicella lustrica</name>
    <dbReference type="NCBI Taxonomy" id="2984196"/>
    <lineage>
        <taxon>Bacteria</taxon>
        <taxon>Pseudomonadati</taxon>
        <taxon>Bacteroidota</taxon>
        <taxon>Cytophagia</taxon>
        <taxon>Cytophagales</taxon>
        <taxon>Flectobacillaceae</taxon>
        <taxon>Arcicella</taxon>
    </lineage>
</organism>
<accession>A0ABU5SG84</accession>
<evidence type="ECO:0000313" key="2">
    <source>
        <dbReference type="EMBL" id="MEA5426295.1"/>
    </source>
</evidence>
<dbReference type="Proteomes" id="UP001302222">
    <property type="component" value="Unassembled WGS sequence"/>
</dbReference>
<sequence length="150" mass="17337">MFEVQKDDFLISTDKSKLQIDVIHDYLCNRSYWAKGIPVEIVQRSIAHSITFGVYHQQENKLVQIGFCRVTSDLATFAYLADVFVLEEYRGNGLSKFLVESVLKHPDLQGLRRWVLATWDAHGLYAQFGFEPLDKPEYFMQIKAVNPYGV</sequence>
<dbReference type="PANTHER" id="PTHR43233">
    <property type="entry name" value="FAMILY N-ACETYLTRANSFERASE, PUTATIVE (AFU_ORTHOLOGUE AFUA_6G03350)-RELATED"/>
    <property type="match status" value="1"/>
</dbReference>
<proteinExistence type="predicted"/>
<feature type="domain" description="N-acetyltransferase" evidence="1">
    <location>
        <begin position="13"/>
        <end position="145"/>
    </location>
</feature>
<dbReference type="InterPro" id="IPR053144">
    <property type="entry name" value="Acetyltransferase_Butenolide"/>
</dbReference>
<dbReference type="InterPro" id="IPR000182">
    <property type="entry name" value="GNAT_dom"/>
</dbReference>
<dbReference type="RefSeq" id="WP_323257326.1">
    <property type="nucleotide sequence ID" value="NZ_JAYGIM010000005.1"/>
</dbReference>
<evidence type="ECO:0000259" key="1">
    <source>
        <dbReference type="PROSITE" id="PS51186"/>
    </source>
</evidence>
<name>A0ABU5SG84_9BACT</name>
<dbReference type="PANTHER" id="PTHR43233:SF1">
    <property type="entry name" value="FAMILY N-ACETYLTRANSFERASE, PUTATIVE (AFU_ORTHOLOGUE AFUA_6G03350)-RELATED"/>
    <property type="match status" value="1"/>
</dbReference>
<dbReference type="CDD" id="cd04301">
    <property type="entry name" value="NAT_SF"/>
    <property type="match status" value="1"/>
</dbReference>
<evidence type="ECO:0000313" key="3">
    <source>
        <dbReference type="Proteomes" id="UP001302222"/>
    </source>
</evidence>
<protein>
    <submittedName>
        <fullName evidence="2">GNAT family N-acetyltransferase</fullName>
    </submittedName>
</protein>
<reference evidence="2 3" key="1">
    <citation type="submission" date="2023-12" db="EMBL/GenBank/DDBJ databases">
        <title>Novel species of the genus Arcicella isolated from rivers.</title>
        <authorList>
            <person name="Lu H."/>
        </authorList>
    </citation>
    <scope>NUCLEOTIDE SEQUENCE [LARGE SCALE GENOMIC DNA]</scope>
    <source>
        <strain evidence="2 3">DC25W</strain>
    </source>
</reference>
<dbReference type="PROSITE" id="PS51186">
    <property type="entry name" value="GNAT"/>
    <property type="match status" value="1"/>
</dbReference>
<dbReference type="InterPro" id="IPR016181">
    <property type="entry name" value="Acyl_CoA_acyltransferase"/>
</dbReference>
<dbReference type="Gene3D" id="3.40.630.30">
    <property type="match status" value="1"/>
</dbReference>
<gene>
    <name evidence="2" type="ORF">VB798_06890</name>
</gene>
<keyword evidence="3" id="KW-1185">Reference proteome</keyword>
<dbReference type="EMBL" id="JAYGIM010000005">
    <property type="protein sequence ID" value="MEA5426295.1"/>
    <property type="molecule type" value="Genomic_DNA"/>
</dbReference>
<dbReference type="SUPFAM" id="SSF55729">
    <property type="entry name" value="Acyl-CoA N-acyltransferases (Nat)"/>
    <property type="match status" value="1"/>
</dbReference>
<comment type="caution">
    <text evidence="2">The sequence shown here is derived from an EMBL/GenBank/DDBJ whole genome shotgun (WGS) entry which is preliminary data.</text>
</comment>